<evidence type="ECO:0000313" key="4">
    <source>
        <dbReference type="Proteomes" id="UP001295423"/>
    </source>
</evidence>
<sequence length="135" mass="14960">MNYSIICLFMIICMILISSANAVEGGSHFYTLPDAEMAAKEQQQKGFRTRGSKKSAAANKDWMGAPISRQQSKHSSSNSSLRKNKKKTFEDVVVSTNTDDMIKESIRNDRVSGSSSSSVRTSSSKSRETRTFDFS</sequence>
<reference evidence="3" key="1">
    <citation type="submission" date="2023-08" db="EMBL/GenBank/DDBJ databases">
        <authorList>
            <person name="Audoor S."/>
            <person name="Bilcke G."/>
        </authorList>
    </citation>
    <scope>NUCLEOTIDE SEQUENCE</scope>
</reference>
<evidence type="ECO:0000256" key="2">
    <source>
        <dbReference type="SAM" id="SignalP"/>
    </source>
</evidence>
<dbReference type="EMBL" id="CAKOGP040002058">
    <property type="protein sequence ID" value="CAJ1960470.1"/>
    <property type="molecule type" value="Genomic_DNA"/>
</dbReference>
<accession>A0AAD2JL58</accession>
<gene>
    <name evidence="3" type="ORF">CYCCA115_LOCUS18747</name>
</gene>
<feature type="compositionally biased region" description="Basic and acidic residues" evidence="1">
    <location>
        <begin position="125"/>
        <end position="135"/>
    </location>
</feature>
<keyword evidence="2" id="KW-0732">Signal</keyword>
<keyword evidence="4" id="KW-1185">Reference proteome</keyword>
<evidence type="ECO:0008006" key="5">
    <source>
        <dbReference type="Google" id="ProtNLM"/>
    </source>
</evidence>
<feature type="compositionally biased region" description="Basic and acidic residues" evidence="1">
    <location>
        <begin position="100"/>
        <end position="110"/>
    </location>
</feature>
<feature type="compositionally biased region" description="Low complexity" evidence="1">
    <location>
        <begin position="68"/>
        <end position="81"/>
    </location>
</feature>
<feature type="chain" id="PRO_5042210642" description="Secreted protein" evidence="2">
    <location>
        <begin position="23"/>
        <end position="135"/>
    </location>
</feature>
<dbReference type="Proteomes" id="UP001295423">
    <property type="component" value="Unassembled WGS sequence"/>
</dbReference>
<proteinExistence type="predicted"/>
<evidence type="ECO:0000313" key="3">
    <source>
        <dbReference type="EMBL" id="CAJ1960470.1"/>
    </source>
</evidence>
<dbReference type="AlphaFoldDB" id="A0AAD2JL58"/>
<feature type="region of interest" description="Disordered" evidence="1">
    <location>
        <begin position="41"/>
        <end position="135"/>
    </location>
</feature>
<comment type="caution">
    <text evidence="3">The sequence shown here is derived from an EMBL/GenBank/DDBJ whole genome shotgun (WGS) entry which is preliminary data.</text>
</comment>
<protein>
    <recommendedName>
        <fullName evidence="5">Secreted protein</fullName>
    </recommendedName>
</protein>
<feature type="compositionally biased region" description="Low complexity" evidence="1">
    <location>
        <begin position="111"/>
        <end position="124"/>
    </location>
</feature>
<name>A0AAD2JL58_9STRA</name>
<feature type="signal peptide" evidence="2">
    <location>
        <begin position="1"/>
        <end position="22"/>
    </location>
</feature>
<evidence type="ECO:0000256" key="1">
    <source>
        <dbReference type="SAM" id="MobiDB-lite"/>
    </source>
</evidence>
<organism evidence="3 4">
    <name type="scientific">Cylindrotheca closterium</name>
    <dbReference type="NCBI Taxonomy" id="2856"/>
    <lineage>
        <taxon>Eukaryota</taxon>
        <taxon>Sar</taxon>
        <taxon>Stramenopiles</taxon>
        <taxon>Ochrophyta</taxon>
        <taxon>Bacillariophyta</taxon>
        <taxon>Bacillariophyceae</taxon>
        <taxon>Bacillariophycidae</taxon>
        <taxon>Bacillariales</taxon>
        <taxon>Bacillariaceae</taxon>
        <taxon>Cylindrotheca</taxon>
    </lineage>
</organism>